<comment type="similarity">
    <text evidence="1 6">Belongs to the sigma-70 factor family. ECF subfamily.</text>
</comment>
<protein>
    <recommendedName>
        <fullName evidence="6">RNA polymerase sigma factor</fullName>
    </recommendedName>
</protein>
<proteinExistence type="inferred from homology"/>
<sequence>MSDDDLLRRAQQGDLRALDRLFRREWRPVYGLIYHRVQDRAEAQDLTQEVFLRALRGLDRYEQRGVPFRAFLTTVARNLLRDRWRRQGPTLVTIDHAAHLPAVTAGPEQQVLTRLTADQLRAHLATLPPDYQTVLRLRLIEDRPVAEVATLMGRSPGAVRTLQHRALAALRSRVVEEGVRR</sequence>
<dbReference type="HOGENOM" id="CLU_047691_3_4_0"/>
<dbReference type="AlphaFoldDB" id="D1C7C1"/>
<dbReference type="STRING" id="479434.Sthe_2346"/>
<dbReference type="InterPro" id="IPR013249">
    <property type="entry name" value="RNA_pol_sigma70_r4_t2"/>
</dbReference>
<evidence type="ECO:0000259" key="8">
    <source>
        <dbReference type="Pfam" id="PF08281"/>
    </source>
</evidence>
<reference evidence="9 10" key="2">
    <citation type="journal article" date="2010" name="Stand. Genomic Sci.">
        <title>Complete genome sequence of Desulfohalobium retbaense type strain (HR(100)).</title>
        <authorList>
            <person name="Spring S."/>
            <person name="Nolan M."/>
            <person name="Lapidus A."/>
            <person name="Glavina Del Rio T."/>
            <person name="Copeland A."/>
            <person name="Tice H."/>
            <person name="Cheng J.F."/>
            <person name="Lucas S."/>
            <person name="Land M."/>
            <person name="Chen F."/>
            <person name="Bruce D."/>
            <person name="Goodwin L."/>
            <person name="Pitluck S."/>
            <person name="Ivanova N."/>
            <person name="Mavromatis K."/>
            <person name="Mikhailova N."/>
            <person name="Pati A."/>
            <person name="Chen A."/>
            <person name="Palaniappan K."/>
            <person name="Hauser L."/>
            <person name="Chang Y.J."/>
            <person name="Jeffries C.D."/>
            <person name="Munk C."/>
            <person name="Kiss H."/>
            <person name="Chain P."/>
            <person name="Han C."/>
            <person name="Brettin T."/>
            <person name="Detter J.C."/>
            <person name="Schuler E."/>
            <person name="Goker M."/>
            <person name="Rohde M."/>
            <person name="Bristow J."/>
            <person name="Eisen J.A."/>
            <person name="Markowitz V."/>
            <person name="Hugenholtz P."/>
            <person name="Kyrpides N.C."/>
            <person name="Klenk H.P."/>
        </authorList>
    </citation>
    <scope>NUCLEOTIDE SEQUENCE [LARGE SCALE GENOMIC DNA]</scope>
    <source>
        <strain evidence="10">ATCC 49802 / DSM 20745 / S 6022</strain>
    </source>
</reference>
<gene>
    <name evidence="9" type="ordered locus">Sthe_2346</name>
</gene>
<dbReference type="InterPro" id="IPR013325">
    <property type="entry name" value="RNA_pol_sigma_r2"/>
</dbReference>
<dbReference type="InterPro" id="IPR036388">
    <property type="entry name" value="WH-like_DNA-bd_sf"/>
</dbReference>
<keyword evidence="3 6" id="KW-0731">Sigma factor</keyword>
<dbReference type="NCBIfam" id="TIGR02937">
    <property type="entry name" value="sigma70-ECF"/>
    <property type="match status" value="1"/>
</dbReference>
<dbReference type="SUPFAM" id="SSF88659">
    <property type="entry name" value="Sigma3 and sigma4 domains of RNA polymerase sigma factors"/>
    <property type="match status" value="1"/>
</dbReference>
<feature type="domain" description="RNA polymerase sigma factor 70 region 4 type 2" evidence="8">
    <location>
        <begin position="119"/>
        <end position="170"/>
    </location>
</feature>
<keyword evidence="5 6" id="KW-0804">Transcription</keyword>
<dbReference type="PROSITE" id="PS01063">
    <property type="entry name" value="SIGMA70_ECF"/>
    <property type="match status" value="1"/>
</dbReference>
<dbReference type="InParanoid" id="D1C7C1"/>
<dbReference type="GO" id="GO:0016987">
    <property type="term" value="F:sigma factor activity"/>
    <property type="evidence" value="ECO:0007669"/>
    <property type="project" value="UniProtKB-KW"/>
</dbReference>
<evidence type="ECO:0000313" key="9">
    <source>
        <dbReference type="EMBL" id="ACZ39767.1"/>
    </source>
</evidence>
<dbReference type="EMBL" id="CP001823">
    <property type="protein sequence ID" value="ACZ39767.1"/>
    <property type="molecule type" value="Genomic_DNA"/>
</dbReference>
<reference evidence="10" key="1">
    <citation type="submission" date="2009-11" db="EMBL/GenBank/DDBJ databases">
        <title>The complete chromosome 1 of Sphaerobacter thermophilus DSM 20745.</title>
        <authorList>
            <person name="Lucas S."/>
            <person name="Copeland A."/>
            <person name="Lapidus A."/>
            <person name="Glavina del Rio T."/>
            <person name="Dalin E."/>
            <person name="Tice H."/>
            <person name="Bruce D."/>
            <person name="Goodwin L."/>
            <person name="Pitluck S."/>
            <person name="Kyrpides N."/>
            <person name="Mavromatis K."/>
            <person name="Ivanova N."/>
            <person name="Mikhailova N."/>
            <person name="LaButti K.M."/>
            <person name="Clum A."/>
            <person name="Sun H.I."/>
            <person name="Brettin T."/>
            <person name="Detter J.C."/>
            <person name="Han C."/>
            <person name="Larimer F."/>
            <person name="Land M."/>
            <person name="Hauser L."/>
            <person name="Markowitz V."/>
            <person name="Cheng J.F."/>
            <person name="Hugenholtz P."/>
            <person name="Woyke T."/>
            <person name="Wu D."/>
            <person name="Steenblock K."/>
            <person name="Schneider S."/>
            <person name="Pukall R."/>
            <person name="Goeker M."/>
            <person name="Klenk H.P."/>
            <person name="Eisen J.A."/>
        </authorList>
    </citation>
    <scope>NUCLEOTIDE SEQUENCE [LARGE SCALE GENOMIC DNA]</scope>
    <source>
        <strain evidence="10">ATCC 49802 / DSM 20745 / S 6022</strain>
    </source>
</reference>
<evidence type="ECO:0000256" key="3">
    <source>
        <dbReference type="ARBA" id="ARBA00023082"/>
    </source>
</evidence>
<dbReference type="CDD" id="cd06171">
    <property type="entry name" value="Sigma70_r4"/>
    <property type="match status" value="1"/>
</dbReference>
<evidence type="ECO:0000313" key="10">
    <source>
        <dbReference type="Proteomes" id="UP000002027"/>
    </source>
</evidence>
<dbReference type="KEGG" id="sti:Sthe_2346"/>
<name>D1C7C1_SPHTD</name>
<dbReference type="RefSeq" id="WP_012872808.1">
    <property type="nucleotide sequence ID" value="NC_013523.1"/>
</dbReference>
<keyword evidence="10" id="KW-1185">Reference proteome</keyword>
<dbReference type="SUPFAM" id="SSF88946">
    <property type="entry name" value="Sigma2 domain of RNA polymerase sigma factors"/>
    <property type="match status" value="1"/>
</dbReference>
<dbReference type="InterPro" id="IPR000838">
    <property type="entry name" value="RNA_pol_sigma70_ECF_CS"/>
</dbReference>
<keyword evidence="4 6" id="KW-0238">DNA-binding</keyword>
<dbReference type="GO" id="GO:0006352">
    <property type="term" value="P:DNA-templated transcription initiation"/>
    <property type="evidence" value="ECO:0007669"/>
    <property type="project" value="InterPro"/>
</dbReference>
<dbReference type="eggNOG" id="COG1595">
    <property type="taxonomic scope" value="Bacteria"/>
</dbReference>
<dbReference type="InterPro" id="IPR014284">
    <property type="entry name" value="RNA_pol_sigma-70_dom"/>
</dbReference>
<dbReference type="InterPro" id="IPR007627">
    <property type="entry name" value="RNA_pol_sigma70_r2"/>
</dbReference>
<dbReference type="Pfam" id="PF04542">
    <property type="entry name" value="Sigma70_r2"/>
    <property type="match status" value="1"/>
</dbReference>
<keyword evidence="2 6" id="KW-0805">Transcription regulation</keyword>
<evidence type="ECO:0000256" key="5">
    <source>
        <dbReference type="ARBA" id="ARBA00023163"/>
    </source>
</evidence>
<dbReference type="InterPro" id="IPR013324">
    <property type="entry name" value="RNA_pol_sigma_r3/r4-like"/>
</dbReference>
<evidence type="ECO:0000256" key="2">
    <source>
        <dbReference type="ARBA" id="ARBA00023015"/>
    </source>
</evidence>
<dbReference type="Pfam" id="PF08281">
    <property type="entry name" value="Sigma70_r4_2"/>
    <property type="match status" value="1"/>
</dbReference>
<accession>D1C7C1</accession>
<dbReference type="OrthoDB" id="157311at2"/>
<organism evidence="9 10">
    <name type="scientific">Sphaerobacter thermophilus (strain ATCC 49802 / DSM 20745 / KCCM 41009 / NCIMB 13125 / S 6022)</name>
    <dbReference type="NCBI Taxonomy" id="479434"/>
    <lineage>
        <taxon>Bacteria</taxon>
        <taxon>Pseudomonadati</taxon>
        <taxon>Thermomicrobiota</taxon>
        <taxon>Thermomicrobia</taxon>
        <taxon>Sphaerobacterales</taxon>
        <taxon>Sphaerobacterineae</taxon>
        <taxon>Sphaerobacteraceae</taxon>
        <taxon>Sphaerobacter</taxon>
    </lineage>
</organism>
<dbReference type="InterPro" id="IPR039425">
    <property type="entry name" value="RNA_pol_sigma-70-like"/>
</dbReference>
<dbReference type="Proteomes" id="UP000002027">
    <property type="component" value="Chromosome 1"/>
</dbReference>
<dbReference type="PANTHER" id="PTHR43133:SF57">
    <property type="entry name" value="RNA POLYMERASE SIGMA-70 FACTOR"/>
    <property type="match status" value="1"/>
</dbReference>
<dbReference type="PANTHER" id="PTHR43133">
    <property type="entry name" value="RNA POLYMERASE ECF-TYPE SIGMA FACTO"/>
    <property type="match status" value="1"/>
</dbReference>
<feature type="domain" description="RNA polymerase sigma-70 region 2" evidence="7">
    <location>
        <begin position="21"/>
        <end position="88"/>
    </location>
</feature>
<dbReference type="Gene3D" id="1.10.10.10">
    <property type="entry name" value="Winged helix-like DNA-binding domain superfamily/Winged helix DNA-binding domain"/>
    <property type="match status" value="1"/>
</dbReference>
<evidence type="ECO:0000256" key="4">
    <source>
        <dbReference type="ARBA" id="ARBA00023125"/>
    </source>
</evidence>
<dbReference type="Gene3D" id="1.10.1740.10">
    <property type="match status" value="1"/>
</dbReference>
<evidence type="ECO:0000256" key="1">
    <source>
        <dbReference type="ARBA" id="ARBA00010641"/>
    </source>
</evidence>
<dbReference type="GO" id="GO:0003677">
    <property type="term" value="F:DNA binding"/>
    <property type="evidence" value="ECO:0007669"/>
    <property type="project" value="UniProtKB-KW"/>
</dbReference>
<evidence type="ECO:0000256" key="6">
    <source>
        <dbReference type="RuleBase" id="RU000716"/>
    </source>
</evidence>
<evidence type="ECO:0000259" key="7">
    <source>
        <dbReference type="Pfam" id="PF04542"/>
    </source>
</evidence>